<evidence type="ECO:0000256" key="2">
    <source>
        <dbReference type="ARBA" id="ARBA00009494"/>
    </source>
</evidence>
<evidence type="ECO:0000256" key="4">
    <source>
        <dbReference type="ARBA" id="ARBA00022519"/>
    </source>
</evidence>
<evidence type="ECO:0000313" key="10">
    <source>
        <dbReference type="Proteomes" id="UP001377830"/>
    </source>
</evidence>
<comment type="similarity">
    <text evidence="2">Belongs to the IgaA family.</text>
</comment>
<proteinExistence type="inferred from homology"/>
<dbReference type="AlphaFoldDB" id="A0AAN0MJ24"/>
<name>A0AAN0MJ24_9GAMM</name>
<dbReference type="Proteomes" id="UP001377830">
    <property type="component" value="Chromosome"/>
</dbReference>
<dbReference type="KEGG" id="parl:PEC302110_02730"/>
<accession>A0AAN0MJ24</accession>
<comment type="subcellular location">
    <subcellularLocation>
        <location evidence="1">Cell inner membrane</location>
        <topology evidence="1">Multi-pass membrane protein</topology>
    </subcellularLocation>
</comment>
<organism evidence="9 10">
    <name type="scientific">Pectobacterium araliae</name>
    <dbReference type="NCBI Taxonomy" id="3073862"/>
    <lineage>
        <taxon>Bacteria</taxon>
        <taxon>Pseudomonadati</taxon>
        <taxon>Pseudomonadota</taxon>
        <taxon>Gammaproteobacteria</taxon>
        <taxon>Enterobacterales</taxon>
        <taxon>Pectobacteriaceae</taxon>
        <taxon>Pectobacterium</taxon>
    </lineage>
</organism>
<keyword evidence="5 8" id="KW-0812">Transmembrane</keyword>
<keyword evidence="7 8" id="KW-0472">Membrane</keyword>
<keyword evidence="6 8" id="KW-1133">Transmembrane helix</keyword>
<dbReference type="InterPro" id="IPR010771">
    <property type="entry name" value="IgaA"/>
</dbReference>
<evidence type="ECO:0000256" key="1">
    <source>
        <dbReference type="ARBA" id="ARBA00004429"/>
    </source>
</evidence>
<gene>
    <name evidence="9" type="ORF">PEC302110_02730</name>
</gene>
<feature type="transmembrane region" description="Helical" evidence="8">
    <location>
        <begin position="202"/>
        <end position="220"/>
    </location>
</feature>
<evidence type="ECO:0000256" key="8">
    <source>
        <dbReference type="SAM" id="Phobius"/>
    </source>
</evidence>
<evidence type="ECO:0000313" key="9">
    <source>
        <dbReference type="EMBL" id="BES83176.1"/>
    </source>
</evidence>
<dbReference type="GO" id="GO:0005886">
    <property type="term" value="C:plasma membrane"/>
    <property type="evidence" value="ECO:0007669"/>
    <property type="project" value="UniProtKB-SubCell"/>
</dbReference>
<feature type="transmembrane region" description="Helical" evidence="8">
    <location>
        <begin position="6"/>
        <end position="24"/>
    </location>
</feature>
<keyword evidence="4" id="KW-0997">Cell inner membrane</keyword>
<protein>
    <submittedName>
        <fullName evidence="9">Intracellular growth attenuator family protein</fullName>
    </submittedName>
</protein>
<evidence type="ECO:0000256" key="6">
    <source>
        <dbReference type="ARBA" id="ARBA00022989"/>
    </source>
</evidence>
<reference evidence="10" key="1">
    <citation type="journal article" date="2024" name="Int. J. Syst. Evol. Microbiol.">
        <title>Pectobacterium araliae sp. nov., a pathogen causing bacterial soft rot of Japanese angelica tree in Japan.</title>
        <authorList>
            <person name="Sawada H."/>
            <person name="Someya N."/>
            <person name="Morohoshi T."/>
            <person name="Ono M."/>
            <person name="Satou M."/>
        </authorList>
    </citation>
    <scope>NUCLEOTIDE SEQUENCE [LARGE SCALE GENOMIC DNA]</scope>
    <source>
        <strain evidence="10">MAFF 302110</strain>
    </source>
</reference>
<evidence type="ECO:0000256" key="7">
    <source>
        <dbReference type="ARBA" id="ARBA00023136"/>
    </source>
</evidence>
<dbReference type="Pfam" id="PF07095">
    <property type="entry name" value="IgaA"/>
    <property type="match status" value="1"/>
</dbReference>
<dbReference type="EMBL" id="AP028908">
    <property type="protein sequence ID" value="BES83176.1"/>
    <property type="molecule type" value="Genomic_DNA"/>
</dbReference>
<evidence type="ECO:0000256" key="5">
    <source>
        <dbReference type="ARBA" id="ARBA00022692"/>
    </source>
</evidence>
<keyword evidence="10" id="KW-1185">Reference proteome</keyword>
<evidence type="ECO:0000256" key="3">
    <source>
        <dbReference type="ARBA" id="ARBA00022475"/>
    </source>
</evidence>
<keyword evidence="3" id="KW-1003">Cell membrane</keyword>
<sequence>MSTIFTLLAILLACLIVIGGLVGYRMRRRFLPAPPLSVSQSLPRRLTEDERIAIERYLAQENSQQTTPLDIPNAQPKLPRSLQSNRVYPITHTITRYGLSSDVKNKWRYYIDTQEIHLPPSWEQFITENNTVELIKTRSIPLVISLNGHTLTECLDDRPLAPLPAEIPVPNASIRQEGSEHSELVTIRKETREEHVIHHSRGLKETAVLCLSFFLLFISLNSPIAFLPWLIGTSTLLAGWSLWQLFRSPSSQELRDVHCFHGTPQGLGLFGESNQGPLGNISLGNIDLIYPPHWQPYITQDLGRKTDVDIYLNRQVIRQGEHLSLHDEVKCFPLQRWGRNLVLAAGSLLSLMLLVTNVPLELPLKLSLAWLQGAQRIEVTQVSDLEKAQLRIGDTLAVHGSGMCYVPAGIHPVSAPSSYAFSPFDCSAIYWNKAAPLPLPESETIEKTSALLKSVNSQLHPQADQEGQVNSQLASTIQKSGLILMKNFSDVVLRTQDLCKQENDCSRLKNALVNLSDVKNWNTLVKDADSGKLKGMNVVLPAVSAETLESLVNSSTDKFFYQEINNATESLNSPPPGGFLIRSDEGRQFVNHSLPPMPLNEYRPSEQWQELQRLSAMLLHTPFNATGVITQLNTDANGTQHISLHSEPDVITVWRYLGSCLLLLLFSVMFIVNAVLTGIKMRRSQKRVTDIQRYYASRFNMMTNSSADNPPPASPLTASCPPCDYANLAE</sequence>
<dbReference type="RefSeq" id="WP_261846742.1">
    <property type="nucleotide sequence ID" value="NZ_AP028908.1"/>
</dbReference>
<feature type="transmembrane region" description="Helical" evidence="8">
    <location>
        <begin position="653"/>
        <end position="676"/>
    </location>
</feature>